<accession>A0A0R1KXC1</accession>
<dbReference type="Proteomes" id="UP000051515">
    <property type="component" value="Unassembled WGS sequence"/>
</dbReference>
<dbReference type="PRINTS" id="PR00035">
    <property type="entry name" value="HTHGNTR"/>
</dbReference>
<dbReference type="Gene3D" id="1.10.10.10">
    <property type="entry name" value="Winged helix-like DNA-binding domain superfamily/Winged helix DNA-binding domain"/>
    <property type="match status" value="1"/>
</dbReference>
<dbReference type="Pfam" id="PF00392">
    <property type="entry name" value="GntR"/>
    <property type="match status" value="1"/>
</dbReference>
<evidence type="ECO:0000256" key="2">
    <source>
        <dbReference type="ARBA" id="ARBA00023125"/>
    </source>
</evidence>
<evidence type="ECO:0000313" key="5">
    <source>
        <dbReference type="EMBL" id="KRK85049.1"/>
    </source>
</evidence>
<name>A0A0R1KXC1_9LACO</name>
<dbReference type="OrthoDB" id="9815017at2"/>
<dbReference type="RefSeq" id="WP_056950226.1">
    <property type="nucleotide sequence ID" value="NZ_AZDY01000001.1"/>
</dbReference>
<dbReference type="InterPro" id="IPR036390">
    <property type="entry name" value="WH_DNA-bd_sf"/>
</dbReference>
<evidence type="ECO:0000256" key="3">
    <source>
        <dbReference type="ARBA" id="ARBA00023163"/>
    </source>
</evidence>
<dbReference type="SUPFAM" id="SSF46785">
    <property type="entry name" value="Winged helix' DNA-binding domain"/>
    <property type="match status" value="1"/>
</dbReference>
<dbReference type="GO" id="GO:0003677">
    <property type="term" value="F:DNA binding"/>
    <property type="evidence" value="ECO:0007669"/>
    <property type="project" value="UniProtKB-KW"/>
</dbReference>
<gene>
    <name evidence="5" type="ORF">FC78_GL000854</name>
</gene>
<comment type="caution">
    <text evidence="5">The sequence shown here is derived from an EMBL/GenBank/DDBJ whole genome shotgun (WGS) entry which is preliminary data.</text>
</comment>
<dbReference type="CDD" id="cd07377">
    <property type="entry name" value="WHTH_GntR"/>
    <property type="match status" value="1"/>
</dbReference>
<dbReference type="InterPro" id="IPR011663">
    <property type="entry name" value="UTRA"/>
</dbReference>
<dbReference type="GO" id="GO:0045892">
    <property type="term" value="P:negative regulation of DNA-templated transcription"/>
    <property type="evidence" value="ECO:0007669"/>
    <property type="project" value="TreeGrafter"/>
</dbReference>
<dbReference type="InterPro" id="IPR000524">
    <property type="entry name" value="Tscrpt_reg_HTH_GntR"/>
</dbReference>
<dbReference type="GO" id="GO:0003700">
    <property type="term" value="F:DNA-binding transcription factor activity"/>
    <property type="evidence" value="ECO:0007669"/>
    <property type="project" value="InterPro"/>
</dbReference>
<dbReference type="SMART" id="SM00345">
    <property type="entry name" value="HTH_GNTR"/>
    <property type="match status" value="1"/>
</dbReference>
<dbReference type="Gene3D" id="3.40.1410.10">
    <property type="entry name" value="Chorismate lyase-like"/>
    <property type="match status" value="1"/>
</dbReference>
<dbReference type="PANTHER" id="PTHR44846">
    <property type="entry name" value="MANNOSYL-D-GLYCERATE TRANSPORT/METABOLISM SYSTEM REPRESSOR MNGR-RELATED"/>
    <property type="match status" value="1"/>
</dbReference>
<sequence>MEYKYKKIAENIKSKIKNGQYKAGDILPDQSQIAKDFNTTRSTVHKALNLLVIEGMIYSKRGAGTFVRKDFNLDTKYKSVSALEKPLGATYTHQANKVTSKILSYSARLPTEEEMEKLLIESDAPVYDIQRIRYMDGKIFAYEHTIMPTTIAPINEDVLEHSIYDHLKNLGLNIEGSHRIVKADRADKTDLETGIAKDKVDPVLVIIQLSYLDDGQPFELSESRFPFENSELIADITL</sequence>
<dbReference type="AlphaFoldDB" id="A0A0R1KXC1"/>
<keyword evidence="6" id="KW-1185">Reference proteome</keyword>
<dbReference type="InterPro" id="IPR028978">
    <property type="entry name" value="Chorismate_lyase_/UTRA_dom_sf"/>
</dbReference>
<feature type="domain" description="HTH gntR-type" evidence="4">
    <location>
        <begin position="2"/>
        <end position="70"/>
    </location>
</feature>
<dbReference type="PROSITE" id="PS50949">
    <property type="entry name" value="HTH_GNTR"/>
    <property type="match status" value="1"/>
</dbReference>
<dbReference type="EMBL" id="AZDY01000001">
    <property type="protein sequence ID" value="KRK85049.1"/>
    <property type="molecule type" value="Genomic_DNA"/>
</dbReference>
<keyword evidence="1" id="KW-0805">Transcription regulation</keyword>
<protein>
    <submittedName>
        <fullName evidence="5">GntR family transcriptional regulator</fullName>
    </submittedName>
</protein>
<dbReference type="PANTHER" id="PTHR44846:SF4">
    <property type="entry name" value="HTH GNTR-TYPE DOMAIN-CONTAINING PROTEIN"/>
    <property type="match status" value="1"/>
</dbReference>
<dbReference type="SMART" id="SM00866">
    <property type="entry name" value="UTRA"/>
    <property type="match status" value="1"/>
</dbReference>
<organism evidence="5 6">
    <name type="scientific">Companilactobacillus bobalius DSM 19674</name>
    <dbReference type="NCBI Taxonomy" id="1423788"/>
    <lineage>
        <taxon>Bacteria</taxon>
        <taxon>Bacillati</taxon>
        <taxon>Bacillota</taxon>
        <taxon>Bacilli</taxon>
        <taxon>Lactobacillales</taxon>
        <taxon>Lactobacillaceae</taxon>
        <taxon>Companilactobacillus</taxon>
        <taxon>Companilactobacillus bobalius</taxon>
    </lineage>
</organism>
<dbReference type="Pfam" id="PF07702">
    <property type="entry name" value="UTRA"/>
    <property type="match status" value="1"/>
</dbReference>
<evidence type="ECO:0000313" key="6">
    <source>
        <dbReference type="Proteomes" id="UP000051515"/>
    </source>
</evidence>
<dbReference type="PATRIC" id="fig|1423788.3.peg.879"/>
<dbReference type="STRING" id="1423788.FC78_GL000854"/>
<proteinExistence type="predicted"/>
<reference evidence="5 6" key="1">
    <citation type="journal article" date="2015" name="Genome Announc.">
        <title>Expanding the biotechnology potential of lactobacilli through comparative genomics of 213 strains and associated genera.</title>
        <authorList>
            <person name="Sun Z."/>
            <person name="Harris H.M."/>
            <person name="McCann A."/>
            <person name="Guo C."/>
            <person name="Argimon S."/>
            <person name="Zhang W."/>
            <person name="Yang X."/>
            <person name="Jeffery I.B."/>
            <person name="Cooney J.C."/>
            <person name="Kagawa T.F."/>
            <person name="Liu W."/>
            <person name="Song Y."/>
            <person name="Salvetti E."/>
            <person name="Wrobel A."/>
            <person name="Rasinkangas P."/>
            <person name="Parkhill J."/>
            <person name="Rea M.C."/>
            <person name="O'Sullivan O."/>
            <person name="Ritari J."/>
            <person name="Douillard F.P."/>
            <person name="Paul Ross R."/>
            <person name="Yang R."/>
            <person name="Briner A.E."/>
            <person name="Felis G.E."/>
            <person name="de Vos W.M."/>
            <person name="Barrangou R."/>
            <person name="Klaenhammer T.R."/>
            <person name="Caufield P.W."/>
            <person name="Cui Y."/>
            <person name="Zhang H."/>
            <person name="O'Toole P.W."/>
        </authorList>
    </citation>
    <scope>NUCLEOTIDE SEQUENCE [LARGE SCALE GENOMIC DNA]</scope>
    <source>
        <strain evidence="5 6">DSM 19674</strain>
    </source>
</reference>
<evidence type="ECO:0000259" key="4">
    <source>
        <dbReference type="PROSITE" id="PS50949"/>
    </source>
</evidence>
<keyword evidence="2" id="KW-0238">DNA-binding</keyword>
<dbReference type="InterPro" id="IPR036388">
    <property type="entry name" value="WH-like_DNA-bd_sf"/>
</dbReference>
<evidence type="ECO:0000256" key="1">
    <source>
        <dbReference type="ARBA" id="ARBA00023015"/>
    </source>
</evidence>
<dbReference type="InterPro" id="IPR050679">
    <property type="entry name" value="Bact_HTH_transcr_reg"/>
</dbReference>
<keyword evidence="3" id="KW-0804">Transcription</keyword>
<dbReference type="SUPFAM" id="SSF64288">
    <property type="entry name" value="Chorismate lyase-like"/>
    <property type="match status" value="1"/>
</dbReference>